<dbReference type="PANTHER" id="PTHR11592">
    <property type="entry name" value="GLUTATHIONE PEROXIDASE"/>
    <property type="match status" value="1"/>
</dbReference>
<dbReference type="InterPro" id="IPR029759">
    <property type="entry name" value="GPX_AS"/>
</dbReference>
<feature type="active site" evidence="4">
    <location>
        <position position="35"/>
    </location>
</feature>
<sequence>MSIYDFTVNKITGEEESLAEYKGKVILIVNTASNCGFTPQYKGLQRLYELYKDQGFVILGFPSNQFMNQEPASNDEIMSFCELNFGVTFPLYAKIDVNGPEAHPLYQYLTQNKPGLLGSTAIKWNFTKFLIDRNGKIVERFAPTVTPEQIEAKIQALL</sequence>
<evidence type="ECO:0000313" key="7">
    <source>
        <dbReference type="EMBL" id="KAB2953444.1"/>
    </source>
</evidence>
<proteinExistence type="inferred from homology"/>
<name>A0A6I0EVD7_9FIRM</name>
<evidence type="ECO:0000256" key="1">
    <source>
        <dbReference type="ARBA" id="ARBA00006926"/>
    </source>
</evidence>
<evidence type="ECO:0000259" key="6">
    <source>
        <dbReference type="PROSITE" id="PS51352"/>
    </source>
</evidence>
<dbReference type="PROSITE" id="PS00763">
    <property type="entry name" value="GLUTATHIONE_PEROXID_2"/>
    <property type="match status" value="1"/>
</dbReference>
<evidence type="ECO:0000256" key="4">
    <source>
        <dbReference type="PIRSR" id="PIRSR000303-1"/>
    </source>
</evidence>
<dbReference type="OrthoDB" id="9809733at2"/>
<dbReference type="RefSeq" id="WP_151619463.1">
    <property type="nucleotide sequence ID" value="NZ_WBXO01000003.1"/>
</dbReference>
<dbReference type="InterPro" id="IPR000889">
    <property type="entry name" value="Glutathione_peroxidase"/>
</dbReference>
<evidence type="ECO:0000313" key="8">
    <source>
        <dbReference type="Proteomes" id="UP000468766"/>
    </source>
</evidence>
<comment type="caution">
    <text evidence="7">The sequence shown here is derived from an EMBL/GenBank/DDBJ whole genome shotgun (WGS) entry which is preliminary data.</text>
</comment>
<keyword evidence="3 5" id="KW-0560">Oxidoreductase</keyword>
<dbReference type="InterPro" id="IPR036249">
    <property type="entry name" value="Thioredoxin-like_sf"/>
</dbReference>
<dbReference type="PROSITE" id="PS00460">
    <property type="entry name" value="GLUTATHIONE_PEROXID_1"/>
    <property type="match status" value="1"/>
</dbReference>
<protein>
    <recommendedName>
        <fullName evidence="5">Glutathione peroxidase</fullName>
    </recommendedName>
</protein>
<dbReference type="InterPro" id="IPR029760">
    <property type="entry name" value="GPX_CS"/>
</dbReference>
<evidence type="ECO:0000256" key="3">
    <source>
        <dbReference type="ARBA" id="ARBA00023002"/>
    </source>
</evidence>
<keyword evidence="8" id="KW-1185">Reference proteome</keyword>
<dbReference type="PROSITE" id="PS51355">
    <property type="entry name" value="GLUTATHIONE_PEROXID_3"/>
    <property type="match status" value="1"/>
</dbReference>
<dbReference type="CDD" id="cd00340">
    <property type="entry name" value="GSH_Peroxidase"/>
    <property type="match status" value="1"/>
</dbReference>
<dbReference type="Proteomes" id="UP000468766">
    <property type="component" value="Unassembled WGS sequence"/>
</dbReference>
<dbReference type="Pfam" id="PF00255">
    <property type="entry name" value="GSHPx"/>
    <property type="match status" value="1"/>
</dbReference>
<dbReference type="PROSITE" id="PS51352">
    <property type="entry name" value="THIOREDOXIN_2"/>
    <property type="match status" value="1"/>
</dbReference>
<reference evidence="7 8" key="1">
    <citation type="submission" date="2019-10" db="EMBL/GenBank/DDBJ databases">
        <title>Whole-genome sequence of the extremophile Heliorestis acidaminivorans DSM 24790.</title>
        <authorList>
            <person name="Kyndt J.A."/>
            <person name="Meyer T.E."/>
        </authorList>
    </citation>
    <scope>NUCLEOTIDE SEQUENCE [LARGE SCALE GENOMIC DNA]</scope>
    <source>
        <strain evidence="7 8">DSM 24790</strain>
    </source>
</reference>
<dbReference type="Gene3D" id="3.40.30.10">
    <property type="entry name" value="Glutaredoxin"/>
    <property type="match status" value="1"/>
</dbReference>
<dbReference type="GO" id="GO:0004601">
    <property type="term" value="F:peroxidase activity"/>
    <property type="evidence" value="ECO:0007669"/>
    <property type="project" value="UniProtKB-KW"/>
</dbReference>
<dbReference type="PRINTS" id="PR01011">
    <property type="entry name" value="GLUTPROXDASE"/>
</dbReference>
<gene>
    <name evidence="7" type="ORF">F9B85_05925</name>
</gene>
<dbReference type="AlphaFoldDB" id="A0A6I0EVD7"/>
<dbReference type="FunFam" id="3.40.30.10:FF:000010">
    <property type="entry name" value="Glutathione peroxidase"/>
    <property type="match status" value="1"/>
</dbReference>
<feature type="domain" description="Thioredoxin" evidence="6">
    <location>
        <begin position="1"/>
        <end position="158"/>
    </location>
</feature>
<dbReference type="EMBL" id="WBXO01000003">
    <property type="protein sequence ID" value="KAB2953444.1"/>
    <property type="molecule type" value="Genomic_DNA"/>
</dbReference>
<dbReference type="SUPFAM" id="SSF52833">
    <property type="entry name" value="Thioredoxin-like"/>
    <property type="match status" value="1"/>
</dbReference>
<dbReference type="GO" id="GO:0034599">
    <property type="term" value="P:cellular response to oxidative stress"/>
    <property type="evidence" value="ECO:0007669"/>
    <property type="project" value="TreeGrafter"/>
</dbReference>
<dbReference type="InterPro" id="IPR013766">
    <property type="entry name" value="Thioredoxin_domain"/>
</dbReference>
<dbReference type="PIRSF" id="PIRSF000303">
    <property type="entry name" value="Glutathion_perox"/>
    <property type="match status" value="1"/>
</dbReference>
<evidence type="ECO:0000256" key="2">
    <source>
        <dbReference type="ARBA" id="ARBA00022559"/>
    </source>
</evidence>
<accession>A0A6I0EVD7</accession>
<organism evidence="7 8">
    <name type="scientific">Heliorestis acidaminivorans</name>
    <dbReference type="NCBI Taxonomy" id="553427"/>
    <lineage>
        <taxon>Bacteria</taxon>
        <taxon>Bacillati</taxon>
        <taxon>Bacillota</taxon>
        <taxon>Clostridia</taxon>
        <taxon>Eubacteriales</taxon>
        <taxon>Heliobacteriaceae</taxon>
        <taxon>Heliorestis</taxon>
    </lineage>
</organism>
<dbReference type="PANTHER" id="PTHR11592:SF78">
    <property type="entry name" value="GLUTATHIONE PEROXIDASE"/>
    <property type="match status" value="1"/>
</dbReference>
<comment type="similarity">
    <text evidence="1 5">Belongs to the glutathione peroxidase family.</text>
</comment>
<evidence type="ECO:0000256" key="5">
    <source>
        <dbReference type="RuleBase" id="RU000499"/>
    </source>
</evidence>
<keyword evidence="2 5" id="KW-0575">Peroxidase</keyword>